<dbReference type="AlphaFoldDB" id="A0A0C2XTS2"/>
<keyword evidence="1" id="KW-0732">Signal</keyword>
<reference evidence="3" key="2">
    <citation type="submission" date="2015-01" db="EMBL/GenBank/DDBJ databases">
        <title>Evolutionary Origins and Diversification of the Mycorrhizal Mutualists.</title>
        <authorList>
            <consortium name="DOE Joint Genome Institute"/>
            <consortium name="Mycorrhizal Genomics Consortium"/>
            <person name="Kohler A."/>
            <person name="Kuo A."/>
            <person name="Nagy L.G."/>
            <person name="Floudas D."/>
            <person name="Copeland A."/>
            <person name="Barry K.W."/>
            <person name="Cichocki N."/>
            <person name="Veneault-Fourrey C."/>
            <person name="LaButti K."/>
            <person name="Lindquist E.A."/>
            <person name="Lipzen A."/>
            <person name="Lundell T."/>
            <person name="Morin E."/>
            <person name="Murat C."/>
            <person name="Riley R."/>
            <person name="Ohm R."/>
            <person name="Sun H."/>
            <person name="Tunlid A."/>
            <person name="Henrissat B."/>
            <person name="Grigoriev I.V."/>
            <person name="Hibbett D.S."/>
            <person name="Martin F."/>
        </authorList>
    </citation>
    <scope>NUCLEOTIDE SEQUENCE [LARGE SCALE GENOMIC DNA]</scope>
    <source>
        <strain evidence="3">h7</strain>
    </source>
</reference>
<feature type="chain" id="PRO_5002159099" description="Secreted protein" evidence="1">
    <location>
        <begin position="26"/>
        <end position="127"/>
    </location>
</feature>
<dbReference type="HOGENOM" id="CLU_1970828_0_0_1"/>
<evidence type="ECO:0008006" key="4">
    <source>
        <dbReference type="Google" id="ProtNLM"/>
    </source>
</evidence>
<organism evidence="2 3">
    <name type="scientific">Hebeloma cylindrosporum</name>
    <dbReference type="NCBI Taxonomy" id="76867"/>
    <lineage>
        <taxon>Eukaryota</taxon>
        <taxon>Fungi</taxon>
        <taxon>Dikarya</taxon>
        <taxon>Basidiomycota</taxon>
        <taxon>Agaricomycotina</taxon>
        <taxon>Agaricomycetes</taxon>
        <taxon>Agaricomycetidae</taxon>
        <taxon>Agaricales</taxon>
        <taxon>Agaricineae</taxon>
        <taxon>Hymenogastraceae</taxon>
        <taxon>Hebeloma</taxon>
    </lineage>
</organism>
<evidence type="ECO:0000313" key="2">
    <source>
        <dbReference type="EMBL" id="KIM41058.1"/>
    </source>
</evidence>
<keyword evidence="3" id="KW-1185">Reference proteome</keyword>
<gene>
    <name evidence="2" type="ORF">M413DRAFT_445800</name>
</gene>
<accession>A0A0C2XTS2</accession>
<evidence type="ECO:0000313" key="3">
    <source>
        <dbReference type="Proteomes" id="UP000053424"/>
    </source>
</evidence>
<dbReference type="EMBL" id="KN831781">
    <property type="protein sequence ID" value="KIM41058.1"/>
    <property type="molecule type" value="Genomic_DNA"/>
</dbReference>
<sequence length="127" mass="14726">MISTAAQNNWGPKVFFILFLPKVLTVIVARRKLDNDNGCAPCPPSTTNKVLNNQLRVHHISEPLYRRHPLFVRRNYVHTLHSQATVNALSRKPLLPITFKYAEALRKPVHVRVLFFLDFNYREGHTI</sequence>
<dbReference type="Proteomes" id="UP000053424">
    <property type="component" value="Unassembled WGS sequence"/>
</dbReference>
<protein>
    <recommendedName>
        <fullName evidence="4">Secreted protein</fullName>
    </recommendedName>
</protein>
<evidence type="ECO:0000256" key="1">
    <source>
        <dbReference type="SAM" id="SignalP"/>
    </source>
</evidence>
<name>A0A0C2XTS2_HEBCY</name>
<proteinExistence type="predicted"/>
<reference evidence="2 3" key="1">
    <citation type="submission" date="2014-04" db="EMBL/GenBank/DDBJ databases">
        <authorList>
            <consortium name="DOE Joint Genome Institute"/>
            <person name="Kuo A."/>
            <person name="Gay G."/>
            <person name="Dore J."/>
            <person name="Kohler A."/>
            <person name="Nagy L.G."/>
            <person name="Floudas D."/>
            <person name="Copeland A."/>
            <person name="Barry K.W."/>
            <person name="Cichocki N."/>
            <person name="Veneault-Fourrey C."/>
            <person name="LaButti K."/>
            <person name="Lindquist E.A."/>
            <person name="Lipzen A."/>
            <person name="Lundell T."/>
            <person name="Morin E."/>
            <person name="Murat C."/>
            <person name="Sun H."/>
            <person name="Tunlid A."/>
            <person name="Henrissat B."/>
            <person name="Grigoriev I.V."/>
            <person name="Hibbett D.S."/>
            <person name="Martin F."/>
            <person name="Nordberg H.P."/>
            <person name="Cantor M.N."/>
            <person name="Hua S.X."/>
        </authorList>
    </citation>
    <scope>NUCLEOTIDE SEQUENCE [LARGE SCALE GENOMIC DNA]</scope>
    <source>
        <strain evidence="3">h7</strain>
    </source>
</reference>
<feature type="signal peptide" evidence="1">
    <location>
        <begin position="1"/>
        <end position="25"/>
    </location>
</feature>